<organism evidence="2">
    <name type="scientific">viral metagenome</name>
    <dbReference type="NCBI Taxonomy" id="1070528"/>
    <lineage>
        <taxon>unclassified sequences</taxon>
        <taxon>metagenomes</taxon>
        <taxon>organismal metagenomes</taxon>
    </lineage>
</organism>
<name>A0A6C0FAC4_9ZZZZ</name>
<keyword evidence="1" id="KW-0472">Membrane</keyword>
<accession>A0A6C0FAC4</accession>
<dbReference type="AlphaFoldDB" id="A0A6C0FAC4"/>
<feature type="transmembrane region" description="Helical" evidence="1">
    <location>
        <begin position="63"/>
        <end position="86"/>
    </location>
</feature>
<feature type="transmembrane region" description="Helical" evidence="1">
    <location>
        <begin position="20"/>
        <end position="51"/>
    </location>
</feature>
<sequence length="171" mass="18915">MAKFFKPIGELCTPAKVYMVIAAISILASFMTDSLFGIAFHAIVSLLWAFFLGWLCDSGHSGVSWFLVLWLPALMFVFIIFGFVYLMTKKKEERKALSAKLAATEKKKKDDGEQATAQIASPESFHPSMFGGRSYEGMTNANKQPSKETIKKMATIAQKAINSQGKKSLSQ</sequence>
<evidence type="ECO:0000256" key="1">
    <source>
        <dbReference type="SAM" id="Phobius"/>
    </source>
</evidence>
<keyword evidence="1" id="KW-0812">Transmembrane</keyword>
<reference evidence="2" key="1">
    <citation type="journal article" date="2020" name="Nature">
        <title>Giant virus diversity and host interactions through global metagenomics.</title>
        <authorList>
            <person name="Schulz F."/>
            <person name="Roux S."/>
            <person name="Paez-Espino D."/>
            <person name="Jungbluth S."/>
            <person name="Walsh D.A."/>
            <person name="Denef V.J."/>
            <person name="McMahon K.D."/>
            <person name="Konstantinidis K.T."/>
            <person name="Eloe-Fadrosh E.A."/>
            <person name="Kyrpides N.C."/>
            <person name="Woyke T."/>
        </authorList>
    </citation>
    <scope>NUCLEOTIDE SEQUENCE</scope>
    <source>
        <strain evidence="2">GVMAG-S-ERX556106-38</strain>
    </source>
</reference>
<dbReference type="EMBL" id="MN738834">
    <property type="protein sequence ID" value="QHT38816.1"/>
    <property type="molecule type" value="Genomic_DNA"/>
</dbReference>
<evidence type="ECO:0000313" key="2">
    <source>
        <dbReference type="EMBL" id="QHT38816.1"/>
    </source>
</evidence>
<protein>
    <submittedName>
        <fullName evidence="2">Uncharacterized protein</fullName>
    </submittedName>
</protein>
<keyword evidence="1" id="KW-1133">Transmembrane helix</keyword>
<proteinExistence type="predicted"/>